<dbReference type="GO" id="GO:0016747">
    <property type="term" value="F:acyltransferase activity, transferring groups other than amino-acyl groups"/>
    <property type="evidence" value="ECO:0007669"/>
    <property type="project" value="InterPro"/>
</dbReference>
<protein>
    <submittedName>
        <fullName evidence="2">N-acetyltransferase</fullName>
    </submittedName>
</protein>
<comment type="caution">
    <text evidence="2">The sequence shown here is derived from an EMBL/GenBank/DDBJ whole genome shotgun (WGS) entry which is preliminary data.</text>
</comment>
<dbReference type="Pfam" id="PF00583">
    <property type="entry name" value="Acetyltransf_1"/>
    <property type="match status" value="1"/>
</dbReference>
<organism evidence="2 3">
    <name type="scientific">Dyella solisilvae</name>
    <dbReference type="NCBI Taxonomy" id="1920168"/>
    <lineage>
        <taxon>Bacteria</taxon>
        <taxon>Pseudomonadati</taxon>
        <taxon>Pseudomonadota</taxon>
        <taxon>Gammaproteobacteria</taxon>
        <taxon>Lysobacterales</taxon>
        <taxon>Rhodanobacteraceae</taxon>
        <taxon>Dyella</taxon>
    </lineage>
</organism>
<dbReference type="Gene3D" id="3.40.630.30">
    <property type="match status" value="1"/>
</dbReference>
<name>A0A370K8S4_9GAMM</name>
<sequence>MDIRTLDADDLDLICQHREAMFRDAGQRDDVLTLMTGNFREWVKPRLLDGSYFGYVIQDAAVPVAGIGLMLIDWPPHPAHPMQDKRGYVLNVFVEPDYRNRGLARELMHLAEAELVRRGVTFAILHATEKGKPLYRGLGWHGTTEMAKTLDVPPCREVGEDAMECAAQSVSSGACGGEPS</sequence>
<accession>A0A370K8S4</accession>
<dbReference type="OrthoDB" id="4966223at2"/>
<proteinExistence type="predicted"/>
<dbReference type="AlphaFoldDB" id="A0A370K8S4"/>
<keyword evidence="2" id="KW-0808">Transferase</keyword>
<keyword evidence="3" id="KW-1185">Reference proteome</keyword>
<dbReference type="RefSeq" id="WP_114825126.1">
    <property type="nucleotide sequence ID" value="NZ_QQSY01000002.1"/>
</dbReference>
<gene>
    <name evidence="2" type="ORF">DVT68_11165</name>
</gene>
<dbReference type="EMBL" id="QQSY01000002">
    <property type="protein sequence ID" value="RDI99039.1"/>
    <property type="molecule type" value="Genomic_DNA"/>
</dbReference>
<evidence type="ECO:0000259" key="1">
    <source>
        <dbReference type="PROSITE" id="PS51186"/>
    </source>
</evidence>
<dbReference type="CDD" id="cd04301">
    <property type="entry name" value="NAT_SF"/>
    <property type="match status" value="1"/>
</dbReference>
<evidence type="ECO:0000313" key="3">
    <source>
        <dbReference type="Proteomes" id="UP000254711"/>
    </source>
</evidence>
<evidence type="ECO:0000313" key="2">
    <source>
        <dbReference type="EMBL" id="RDI99039.1"/>
    </source>
</evidence>
<reference evidence="2 3" key="1">
    <citation type="submission" date="2018-07" db="EMBL/GenBank/DDBJ databases">
        <title>Dyella solisilvae sp. nov., isolated from the pine and broad-leaved mixed forest soil.</title>
        <authorList>
            <person name="Gao Z."/>
            <person name="Qiu L."/>
        </authorList>
    </citation>
    <scope>NUCLEOTIDE SEQUENCE [LARGE SCALE GENOMIC DNA]</scope>
    <source>
        <strain evidence="2 3">DHG54</strain>
    </source>
</reference>
<dbReference type="InterPro" id="IPR000182">
    <property type="entry name" value="GNAT_dom"/>
</dbReference>
<dbReference type="SUPFAM" id="SSF55729">
    <property type="entry name" value="Acyl-CoA N-acyltransferases (Nat)"/>
    <property type="match status" value="1"/>
</dbReference>
<dbReference type="Proteomes" id="UP000254711">
    <property type="component" value="Unassembled WGS sequence"/>
</dbReference>
<dbReference type="InterPro" id="IPR016181">
    <property type="entry name" value="Acyl_CoA_acyltransferase"/>
</dbReference>
<feature type="domain" description="N-acetyltransferase" evidence="1">
    <location>
        <begin position="1"/>
        <end position="168"/>
    </location>
</feature>
<dbReference type="PROSITE" id="PS51186">
    <property type="entry name" value="GNAT"/>
    <property type="match status" value="1"/>
</dbReference>